<keyword evidence="1" id="KW-0378">Hydrolase</keyword>
<dbReference type="OrthoDB" id="366303at2759"/>
<name>A0A9W5T8S4_BABOV</name>
<dbReference type="EMBL" id="BLIY01000003">
    <property type="protein sequence ID" value="GFE52836.1"/>
    <property type="molecule type" value="Genomic_DNA"/>
</dbReference>
<organism evidence="1 2">
    <name type="scientific">Babesia ovis</name>
    <dbReference type="NCBI Taxonomy" id="5869"/>
    <lineage>
        <taxon>Eukaryota</taxon>
        <taxon>Sar</taxon>
        <taxon>Alveolata</taxon>
        <taxon>Apicomplexa</taxon>
        <taxon>Aconoidasida</taxon>
        <taxon>Piroplasmida</taxon>
        <taxon>Babesiidae</taxon>
        <taxon>Babesia</taxon>
    </lineage>
</organism>
<dbReference type="GO" id="GO:0016787">
    <property type="term" value="F:hydrolase activity"/>
    <property type="evidence" value="ECO:0007669"/>
    <property type="project" value="UniProtKB-KW"/>
</dbReference>
<evidence type="ECO:0000313" key="1">
    <source>
        <dbReference type="EMBL" id="GFE52836.1"/>
    </source>
</evidence>
<protein>
    <submittedName>
        <fullName evidence="1">Alpha beta hydrolase, putative</fullName>
    </submittedName>
</protein>
<dbReference type="AlphaFoldDB" id="A0A9W5T8S4"/>
<gene>
    <name evidence="1" type="ORF">BaOVIS_002400</name>
</gene>
<keyword evidence="2" id="KW-1185">Reference proteome</keyword>
<dbReference type="Proteomes" id="UP001057455">
    <property type="component" value="Unassembled WGS sequence"/>
</dbReference>
<sequence>MQSLETTSQKAIDRHVSKCNKRQCHELAAKHLTLSNKVTDYLLNKQGHPEKAWKQTIQDIICTLTSQTPRCFYIQSEYDAISQGEFTASAFKGHLLASIDRVIGKPYKVLKYTGNGPIVAVLKSKSFLDKTALLSMNIFVASRPENMVKPLYGMVTPELFHQFEDIQVGETVEVVPIQKENGIVRVFNIYDKVCCDVKRQHGETLFYDVRKKKLVPRVTHPH</sequence>
<proteinExistence type="predicted"/>
<accession>A0A9W5T8S4</accession>
<reference evidence="1" key="1">
    <citation type="submission" date="2019-12" db="EMBL/GenBank/DDBJ databases">
        <title>Genome sequence of Babesia ovis.</title>
        <authorList>
            <person name="Yamagishi J."/>
            <person name="Sevinc F."/>
            <person name="Xuan X."/>
        </authorList>
    </citation>
    <scope>NUCLEOTIDE SEQUENCE</scope>
    <source>
        <strain evidence="1">Selcuk</strain>
    </source>
</reference>
<comment type="caution">
    <text evidence="1">The sequence shown here is derived from an EMBL/GenBank/DDBJ whole genome shotgun (WGS) entry which is preliminary data.</text>
</comment>
<evidence type="ECO:0000313" key="2">
    <source>
        <dbReference type="Proteomes" id="UP001057455"/>
    </source>
</evidence>